<organism evidence="2 3">
    <name type="scientific">Cohnella phaseoli</name>
    <dbReference type="NCBI Taxonomy" id="456490"/>
    <lineage>
        <taxon>Bacteria</taxon>
        <taxon>Bacillati</taxon>
        <taxon>Bacillota</taxon>
        <taxon>Bacilli</taxon>
        <taxon>Bacillales</taxon>
        <taxon>Paenibacillaceae</taxon>
        <taxon>Cohnella</taxon>
    </lineage>
</organism>
<dbReference type="Pfam" id="PF12708">
    <property type="entry name" value="Pect-lyase_RHGA_epim"/>
    <property type="match status" value="2"/>
</dbReference>
<evidence type="ECO:0000313" key="3">
    <source>
        <dbReference type="Proteomes" id="UP000256977"/>
    </source>
</evidence>
<proteinExistence type="predicted"/>
<dbReference type="OrthoDB" id="9795222at2"/>
<keyword evidence="3" id="KW-1185">Reference proteome</keyword>
<dbReference type="GO" id="GO:0016829">
    <property type="term" value="F:lyase activity"/>
    <property type="evidence" value="ECO:0007669"/>
    <property type="project" value="UniProtKB-KW"/>
</dbReference>
<dbReference type="RefSeq" id="WP_116061313.1">
    <property type="nucleotide sequence ID" value="NZ_QRDZ01000010.1"/>
</dbReference>
<dbReference type="AlphaFoldDB" id="A0A3D9JRW5"/>
<keyword evidence="2" id="KW-0456">Lyase</keyword>
<dbReference type="PANTHER" id="PTHR31339:SF9">
    <property type="entry name" value="PLASMIN AND FIBRONECTIN-BINDING PROTEIN A"/>
    <property type="match status" value="1"/>
</dbReference>
<reference evidence="2 3" key="1">
    <citation type="submission" date="2018-07" db="EMBL/GenBank/DDBJ databases">
        <title>Genomic Encyclopedia of Type Strains, Phase III (KMG-III): the genomes of soil and plant-associated and newly described type strains.</title>
        <authorList>
            <person name="Whitman W."/>
        </authorList>
    </citation>
    <scope>NUCLEOTIDE SEQUENCE [LARGE SCALE GENOMIC DNA]</scope>
    <source>
        <strain evidence="2 3">CECT 7287</strain>
    </source>
</reference>
<feature type="domain" description="Rhamnogalacturonase A/B/Epimerase-like pectate lyase" evidence="1">
    <location>
        <begin position="443"/>
        <end position="522"/>
    </location>
</feature>
<dbReference type="InterPro" id="IPR012334">
    <property type="entry name" value="Pectin_lyas_fold"/>
</dbReference>
<sequence length="1253" mass="134369">MFIKLARVTLVIALLFSVWGGAGEDFGSYSKAYASGTSPVQLDLSPYFNNDAFSYDANRSNGDLDGNGNTISADLVQVNPIYAGAPFTLGPLSDGSQNNIKPGGQIIELDDEPYNSIRVLGAASGTDETGYSSGKFTFVYADGTTSEETLLMLDYRSQSAFDLENQQTVQTMTHHHSKTADIMENARLYQYNLSPEPGKKLDKLILPNNAQLNIFAMTLFVGISVDLFSEYNHDGFSYDTDTHPWRNRKIGDGAYDSLAGSGKTYSANLVHRINALDGVSYSLGLFEDAYDNAVAAVGQTIPLRRDNYSSVQVAGSATAGDKTGTFRILYTDGTYDDMSVTMKDWATANPSGQHILQTLNHRHTGPRGSGSDESVTNYIFVYELAVDTAKSVSGIVLPNEWNMHILAMTLLPGPTGGVVPPAPDPRVMPLTLPSEDVPVAMYSVTDFGAVANDLIDDTAAFQQALDAAAFYGGGVVFAPAGRYVFEGHLSVPELVTLRGEWQNPEQGGLGTGTILMSYENKGNENGAAFISTKQSSTVRDVTIWYPEQDDIGNIQAYPWTIAADLTTRIGPTLKNITLINSYKGFNLFLAACSYSKNIYGTVLKQGFEIDKIGDILRMETVHLRPKYWADSGLGTPPTESSIMAYQRANGTGVVQKKNDWGYMYDVFLEGYGIGLLVEEGIYGKYNGQIQKLRTENGKIGIKLADPSGAGITISNSTINTTGSDGISVEAPSTFDEEAVVFFNSTTFGSPDGIPVKMDGAGTLSFAHATFSDWGSGRAVEASDGTLIITSSVFGVDQPEVWLGSGVSSLTMVGNEFAGNSPDVHSLSSGDIKFNNDARTAFSPQLPAGDPLIPANRKPSTSNFFNVKKAPYNAEADGTTDDTGAIQDALDDAGTAGGGTVYLPAGRYNIAGHLSVPGNVELRGVSDGPYHYGSKRKGTVLLASENQGDESGDPFLALGQDAGVRGLSVFYPIQNFSAPIAYPATIQGNGAGAYVKDVTLPDSYTGIKMNEGDYLIDYVRGVALKTFIDLDGVNGDPGYIRNLMNTVGDWQDAGREDNAPRINWWMNTPSTMATGIRIHNTSHVNVFQSFSYGVGYGIGISGNSSDIQVYGFGADNAEHGVELGGSGTNINFINTQLTAIGGGNKRYINTAHTFTGDVKFFNTIAWAAQNGSQFNGPGSVTLQQYHDTYSGNPYRIRHISGKLWLDSSVFPQVSDQVYISLGAEDAAIFANVGVNGLQVHNDLGDPDVWMNIRK</sequence>
<gene>
    <name evidence="2" type="ORF">DFP98_11062</name>
</gene>
<dbReference type="PANTHER" id="PTHR31339">
    <property type="entry name" value="PECTIN LYASE-RELATED"/>
    <property type="match status" value="1"/>
</dbReference>
<evidence type="ECO:0000259" key="1">
    <source>
        <dbReference type="Pfam" id="PF12708"/>
    </source>
</evidence>
<name>A0A3D9JRW5_9BACL</name>
<protein>
    <submittedName>
        <fullName evidence="2">Pectate lyase-like protein</fullName>
    </submittedName>
</protein>
<dbReference type="InterPro" id="IPR024535">
    <property type="entry name" value="RHGA/B-epi-like_pectate_lyase"/>
</dbReference>
<dbReference type="InterPro" id="IPR051801">
    <property type="entry name" value="GH28_Enzymes"/>
</dbReference>
<dbReference type="Proteomes" id="UP000256977">
    <property type="component" value="Unassembled WGS sequence"/>
</dbReference>
<dbReference type="SUPFAM" id="SSF51126">
    <property type="entry name" value="Pectin lyase-like"/>
    <property type="match status" value="2"/>
</dbReference>
<feature type="domain" description="Rhamnogalacturonase A/B/Epimerase-like pectate lyase" evidence="1">
    <location>
        <begin position="863"/>
        <end position="926"/>
    </location>
</feature>
<evidence type="ECO:0000313" key="2">
    <source>
        <dbReference type="EMBL" id="RED76843.1"/>
    </source>
</evidence>
<dbReference type="InterPro" id="IPR011050">
    <property type="entry name" value="Pectin_lyase_fold/virulence"/>
</dbReference>
<dbReference type="Gene3D" id="2.160.20.10">
    <property type="entry name" value="Single-stranded right-handed beta-helix, Pectin lyase-like"/>
    <property type="match status" value="2"/>
</dbReference>
<comment type="caution">
    <text evidence="2">The sequence shown here is derived from an EMBL/GenBank/DDBJ whole genome shotgun (WGS) entry which is preliminary data.</text>
</comment>
<accession>A0A3D9JRW5</accession>
<dbReference type="EMBL" id="QRDZ01000010">
    <property type="protein sequence ID" value="RED76843.1"/>
    <property type="molecule type" value="Genomic_DNA"/>
</dbReference>